<dbReference type="AlphaFoldDB" id="U4R627"/>
<dbReference type="OrthoDB" id="292792at2"/>
<feature type="domain" description="eCIS core" evidence="2">
    <location>
        <begin position="100"/>
        <end position="165"/>
    </location>
</feature>
<evidence type="ECO:0000256" key="1">
    <source>
        <dbReference type="SAM" id="MobiDB-lite"/>
    </source>
</evidence>
<sequence length="451" mass="50084">MEKIYTPKQSKSTSYKGNRTIQKSASKVKPIAKQPHPNVIMARARENPNTLTPENIIQLQKSIGNKAVGQFIAGIGQSQKPVKDEELLQKKSKKENKTDLPAQLKTGLEALSNIDMSDVKVHYNSGKPEEVGALAFTQGNDIHIASGQEKHLPHEGWHVVQQKQGRVRETSQMKTGIAVNDNEELEKEADIMGKKALTTQKNNTGKKKVLGKKNDVIQKKEKSYTNDTIRITSNGFLNTFIGSDGWYIKNLNDKEYLAIQILKVIPIASTVESIQEGDWLAVAVDAALTLAGPVTKGAESAVLIAKNGKNAYKAATAAKDIFKISEKVKKSVKRIENGKLVYDSIEIGQNVYKNVLVSSEDTRMKKNDLVLKMIARSYTKTQYVDSKTLEVKKKSKLTAIDFGDDTYATRDALKWCVNTYSEIVYTGEVKSDDLGISEFLYKEILNMQASK</sequence>
<dbReference type="PATRIC" id="fig|1330534.3.peg.441"/>
<dbReference type="Pfam" id="PF13699">
    <property type="entry name" value="eCIS_core"/>
    <property type="match status" value="1"/>
</dbReference>
<dbReference type="EMBL" id="ATAY01000013">
    <property type="protein sequence ID" value="EPR13902.1"/>
    <property type="molecule type" value="Genomic_DNA"/>
</dbReference>
<dbReference type="RefSeq" id="WP_020814079.1">
    <property type="nucleotide sequence ID" value="NZ_ATAY01000013.1"/>
</dbReference>
<organism evidence="3 4">
    <name type="scientific">Ruminiclostridium papyrosolvens C7</name>
    <dbReference type="NCBI Taxonomy" id="1330534"/>
    <lineage>
        <taxon>Bacteria</taxon>
        <taxon>Bacillati</taxon>
        <taxon>Bacillota</taxon>
        <taxon>Clostridia</taxon>
        <taxon>Eubacteriales</taxon>
        <taxon>Oscillospiraceae</taxon>
        <taxon>Ruminiclostridium</taxon>
    </lineage>
</organism>
<evidence type="ECO:0000313" key="3">
    <source>
        <dbReference type="EMBL" id="EPR13902.1"/>
    </source>
</evidence>
<dbReference type="STRING" id="1330534.L323_02195"/>
<reference evidence="3 4" key="1">
    <citation type="journal article" date="2013" name="Genome Announc.">
        <title>Draft Genome Sequence of the Cellulolytic Bacterium Clostridium papyrosolvens C7 (ATCC 700395).</title>
        <authorList>
            <person name="Zepeda V."/>
            <person name="Dassa B."/>
            <person name="Borovok I."/>
            <person name="Lamed R."/>
            <person name="Bayer E.A."/>
            <person name="Cate J.H."/>
        </authorList>
    </citation>
    <scope>NUCLEOTIDE SEQUENCE [LARGE SCALE GENOMIC DNA]</scope>
    <source>
        <strain evidence="3 4">C7</strain>
    </source>
</reference>
<evidence type="ECO:0000313" key="4">
    <source>
        <dbReference type="Proteomes" id="UP000016860"/>
    </source>
</evidence>
<gene>
    <name evidence="3" type="ORF">L323_02195</name>
</gene>
<dbReference type="InterPro" id="IPR025295">
    <property type="entry name" value="eCIS_core_dom"/>
</dbReference>
<feature type="compositionally biased region" description="Polar residues" evidence="1">
    <location>
        <begin position="7"/>
        <end position="25"/>
    </location>
</feature>
<protein>
    <recommendedName>
        <fullName evidence="2">eCIS core domain-containing protein</fullName>
    </recommendedName>
</protein>
<comment type="caution">
    <text evidence="3">The sequence shown here is derived from an EMBL/GenBank/DDBJ whole genome shotgun (WGS) entry which is preliminary data.</text>
</comment>
<dbReference type="Proteomes" id="UP000016860">
    <property type="component" value="Unassembled WGS sequence"/>
</dbReference>
<accession>U4R627</accession>
<feature type="region of interest" description="Disordered" evidence="1">
    <location>
        <begin position="1"/>
        <end position="36"/>
    </location>
</feature>
<name>U4R627_9FIRM</name>
<evidence type="ECO:0000259" key="2">
    <source>
        <dbReference type="Pfam" id="PF13699"/>
    </source>
</evidence>
<proteinExistence type="predicted"/>